<organism evidence="2">
    <name type="scientific">marine sediment metagenome</name>
    <dbReference type="NCBI Taxonomy" id="412755"/>
    <lineage>
        <taxon>unclassified sequences</taxon>
        <taxon>metagenomes</taxon>
        <taxon>ecological metagenomes</taxon>
    </lineage>
</organism>
<keyword evidence="1" id="KW-0472">Membrane</keyword>
<keyword evidence="1" id="KW-1133">Transmembrane helix</keyword>
<proteinExistence type="predicted"/>
<accession>A0A0F8XGD8</accession>
<keyword evidence="1" id="KW-0812">Transmembrane</keyword>
<gene>
    <name evidence="2" type="ORF">LCGC14_3028200</name>
</gene>
<feature type="transmembrane region" description="Helical" evidence="1">
    <location>
        <begin position="57"/>
        <end position="76"/>
    </location>
</feature>
<evidence type="ECO:0000256" key="1">
    <source>
        <dbReference type="SAM" id="Phobius"/>
    </source>
</evidence>
<protein>
    <recommendedName>
        <fullName evidence="3">ResB-like domain-containing protein</fullName>
    </recommendedName>
</protein>
<evidence type="ECO:0008006" key="3">
    <source>
        <dbReference type="Google" id="ProtNLM"/>
    </source>
</evidence>
<feature type="non-terminal residue" evidence="2">
    <location>
        <position position="1"/>
    </location>
</feature>
<dbReference type="EMBL" id="LAZR01063162">
    <property type="protein sequence ID" value="KKK60055.1"/>
    <property type="molecule type" value="Genomic_DNA"/>
</dbReference>
<dbReference type="AlphaFoldDB" id="A0A0F8XGD8"/>
<comment type="caution">
    <text evidence="2">The sequence shown here is derived from an EMBL/GenBank/DDBJ whole genome shotgun (WGS) entry which is preliminary data.</text>
</comment>
<evidence type="ECO:0000313" key="2">
    <source>
        <dbReference type="EMBL" id="KKK60055.1"/>
    </source>
</evidence>
<sequence length="127" mass="14965">IEMNNSVFYFMITEDDWQVFRGTVRPGQLVEFGNFKLKVSDIKYWVEFLIVREYGKYPLTVGFIFAAVGLVMRLIFYQKRILLVQEPHGDGQVVYIDGKSEYFPHSFGQEIEHFHLELSKEFEEASP</sequence>
<name>A0A0F8XGD8_9ZZZZ</name>
<reference evidence="2" key="1">
    <citation type="journal article" date="2015" name="Nature">
        <title>Complex archaea that bridge the gap between prokaryotes and eukaryotes.</title>
        <authorList>
            <person name="Spang A."/>
            <person name="Saw J.H."/>
            <person name="Jorgensen S.L."/>
            <person name="Zaremba-Niedzwiedzka K."/>
            <person name="Martijn J."/>
            <person name="Lind A.E."/>
            <person name="van Eijk R."/>
            <person name="Schleper C."/>
            <person name="Guy L."/>
            <person name="Ettema T.J."/>
        </authorList>
    </citation>
    <scope>NUCLEOTIDE SEQUENCE</scope>
</reference>